<dbReference type="RefSeq" id="WP_221299815.1">
    <property type="nucleotide sequence ID" value="NZ_JACIJD010000009.1"/>
</dbReference>
<accession>A0A840Y284</accession>
<dbReference type="SUPFAM" id="SSF54637">
    <property type="entry name" value="Thioesterase/thiol ester dehydrase-isomerase"/>
    <property type="match status" value="1"/>
</dbReference>
<gene>
    <name evidence="2" type="ORF">FHS87_002301</name>
</gene>
<dbReference type="EMBL" id="JACIJD010000009">
    <property type="protein sequence ID" value="MBB5694256.1"/>
    <property type="molecule type" value="Genomic_DNA"/>
</dbReference>
<dbReference type="InterPro" id="IPR029069">
    <property type="entry name" value="HotDog_dom_sf"/>
</dbReference>
<dbReference type="AlphaFoldDB" id="A0A840Y284"/>
<sequence length="161" mass="16547">MTPRVPHAGAMRLLDRVLSHDAEGILCSAVSHRDPANPLRRDGVLPAICGVEYALQAMAAHGALTGGGEAQPPGYLASLRGVALHVPRLDDVAGELCVEARALSRAARGFVYEFRVMAGDETLLSGQAAIIIPGDASPPGDLSPPGDASPPGETSPAQETP</sequence>
<protein>
    <submittedName>
        <fullName evidence="2">Putative hotdog family 3-hydroxylacyl-ACP dehydratase</fullName>
    </submittedName>
</protein>
<name>A0A840Y284_9PROT</name>
<dbReference type="Gene3D" id="3.10.129.10">
    <property type="entry name" value="Hotdog Thioesterase"/>
    <property type="match status" value="1"/>
</dbReference>
<dbReference type="Pfam" id="PF22817">
    <property type="entry name" value="ApeP-like"/>
    <property type="match status" value="1"/>
</dbReference>
<dbReference type="Proteomes" id="UP000580654">
    <property type="component" value="Unassembled WGS sequence"/>
</dbReference>
<evidence type="ECO:0000256" key="1">
    <source>
        <dbReference type="SAM" id="MobiDB-lite"/>
    </source>
</evidence>
<keyword evidence="3" id="KW-1185">Reference proteome</keyword>
<organism evidence="2 3">
    <name type="scientific">Muricoccus pecuniae</name>
    <dbReference type="NCBI Taxonomy" id="693023"/>
    <lineage>
        <taxon>Bacteria</taxon>
        <taxon>Pseudomonadati</taxon>
        <taxon>Pseudomonadota</taxon>
        <taxon>Alphaproteobacteria</taxon>
        <taxon>Acetobacterales</taxon>
        <taxon>Roseomonadaceae</taxon>
        <taxon>Muricoccus</taxon>
    </lineage>
</organism>
<proteinExistence type="predicted"/>
<feature type="region of interest" description="Disordered" evidence="1">
    <location>
        <begin position="133"/>
        <end position="161"/>
    </location>
</feature>
<evidence type="ECO:0000313" key="2">
    <source>
        <dbReference type="EMBL" id="MBB5694256.1"/>
    </source>
</evidence>
<dbReference type="InterPro" id="IPR016776">
    <property type="entry name" value="ApeP-like_dehydratase"/>
</dbReference>
<evidence type="ECO:0000313" key="3">
    <source>
        <dbReference type="Proteomes" id="UP000580654"/>
    </source>
</evidence>
<reference evidence="2 3" key="1">
    <citation type="submission" date="2020-08" db="EMBL/GenBank/DDBJ databases">
        <title>Genomic Encyclopedia of Type Strains, Phase IV (KMG-IV): sequencing the most valuable type-strain genomes for metagenomic binning, comparative biology and taxonomic classification.</title>
        <authorList>
            <person name="Goeker M."/>
        </authorList>
    </citation>
    <scope>NUCLEOTIDE SEQUENCE [LARGE SCALE GENOMIC DNA]</scope>
    <source>
        <strain evidence="2 3">DSM 25622</strain>
    </source>
</reference>
<comment type="caution">
    <text evidence="2">The sequence shown here is derived from an EMBL/GenBank/DDBJ whole genome shotgun (WGS) entry which is preliminary data.</text>
</comment>